<feature type="compositionally biased region" description="Polar residues" evidence="1">
    <location>
        <begin position="282"/>
        <end position="291"/>
    </location>
</feature>
<feature type="region of interest" description="Disordered" evidence="1">
    <location>
        <begin position="280"/>
        <end position="314"/>
    </location>
</feature>
<dbReference type="Proteomes" id="UP000320404">
    <property type="component" value="Unassembled WGS sequence"/>
</dbReference>
<dbReference type="AlphaFoldDB" id="A0A520RWD5"/>
<evidence type="ECO:0000313" key="4">
    <source>
        <dbReference type="Proteomes" id="UP000320404"/>
    </source>
</evidence>
<keyword evidence="2" id="KW-0812">Transmembrane</keyword>
<comment type="caution">
    <text evidence="3">The sequence shown here is derived from an EMBL/GenBank/DDBJ whole genome shotgun (WGS) entry which is preliminary data.</text>
</comment>
<feature type="transmembrane region" description="Helical" evidence="2">
    <location>
        <begin position="20"/>
        <end position="38"/>
    </location>
</feature>
<evidence type="ECO:0000256" key="2">
    <source>
        <dbReference type="SAM" id="Phobius"/>
    </source>
</evidence>
<keyword evidence="2" id="KW-1133">Transmembrane helix</keyword>
<keyword evidence="2" id="KW-0472">Membrane</keyword>
<evidence type="ECO:0000313" key="3">
    <source>
        <dbReference type="EMBL" id="RZO74507.1"/>
    </source>
</evidence>
<dbReference type="EMBL" id="SHAH01000098">
    <property type="protein sequence ID" value="RZO74507.1"/>
    <property type="molecule type" value="Genomic_DNA"/>
</dbReference>
<organism evidence="3 4">
    <name type="scientific">OM182 bacterium</name>
    <dbReference type="NCBI Taxonomy" id="2510334"/>
    <lineage>
        <taxon>Bacteria</taxon>
        <taxon>Pseudomonadati</taxon>
        <taxon>Pseudomonadota</taxon>
        <taxon>Gammaproteobacteria</taxon>
        <taxon>OMG group</taxon>
        <taxon>OM182 clade</taxon>
    </lineage>
</organism>
<proteinExistence type="predicted"/>
<sequence length="314" mass="34369">MQHLHHMPELFSSREGRGLLFAVAASLLVHVLILSFFLNARIGAYPVSQPHTVSIRLVPSNPLLSPEQAPADAPVLEASQIESEVIELIAEAPAAEEPAAQAEPQAPVEVEEPPPLVEPSPDQLVDTTDVLPVAPVQPRVNTPHIVLPSSEDLVQSIRAVEARRTSRLWAYDCSPQQQESELITCDDRAEISAGSSVSRFSSQNAITSRTYQRFNPTREITRAQRSLPVVSSNAPALAARLDSIAIPEDLGAYLRQEVEAGISHNANQGSLTADMQDRLTDQSDAAQQARQFTDDPWIRNRIKPRLSTRVPTEN</sequence>
<accession>A0A520RWD5</accession>
<gene>
    <name evidence="3" type="ORF">EVA69_05835</name>
</gene>
<evidence type="ECO:0000256" key="1">
    <source>
        <dbReference type="SAM" id="MobiDB-lite"/>
    </source>
</evidence>
<name>A0A520RWD5_9GAMM</name>
<feature type="compositionally biased region" description="Low complexity" evidence="1">
    <location>
        <begin position="95"/>
        <end position="108"/>
    </location>
</feature>
<feature type="region of interest" description="Disordered" evidence="1">
    <location>
        <begin position="95"/>
        <end position="117"/>
    </location>
</feature>
<protein>
    <submittedName>
        <fullName evidence="3">Uncharacterized protein</fullName>
    </submittedName>
</protein>
<reference evidence="3 4" key="1">
    <citation type="submission" date="2019-02" db="EMBL/GenBank/DDBJ databases">
        <title>Prokaryotic population dynamics and viral predation in marine succession experiment using metagenomics: the confinement effect.</title>
        <authorList>
            <person name="Haro-Moreno J.M."/>
            <person name="Rodriguez-Valera F."/>
            <person name="Lopez-Perez M."/>
        </authorList>
    </citation>
    <scope>NUCLEOTIDE SEQUENCE [LARGE SCALE GENOMIC DNA]</scope>
    <source>
        <strain evidence="3">MED-G158</strain>
    </source>
</reference>